<reference evidence="1 2" key="1">
    <citation type="submission" date="2018-04" db="EMBL/GenBank/DDBJ databases">
        <authorList>
            <person name="Go L.Y."/>
            <person name="Mitchell J.A."/>
        </authorList>
    </citation>
    <scope>NUCLEOTIDE SEQUENCE [LARGE SCALE GENOMIC DNA]</scope>
</reference>
<gene>
    <name evidence="1" type="ORF">Alexandra_115</name>
</gene>
<accession>A0A2Z4QE35</accession>
<dbReference type="EMBL" id="MH248138">
    <property type="protein sequence ID" value="AWY08387.1"/>
    <property type="molecule type" value="Genomic_DNA"/>
</dbReference>
<keyword evidence="2" id="KW-1185">Reference proteome</keyword>
<organism evidence="1 2">
    <name type="scientific">Erwinia phage vB_EamM_Alexandra</name>
    <dbReference type="NCBI Taxonomy" id="2201424"/>
    <lineage>
        <taxon>Viruses</taxon>
        <taxon>Duplodnaviria</taxon>
        <taxon>Heunggongvirae</taxon>
        <taxon>Uroviricota</taxon>
        <taxon>Caudoviricetes</taxon>
        <taxon>Alexandravirus</taxon>
        <taxon>Alexandravirus alexandra</taxon>
    </lineage>
</organism>
<evidence type="ECO:0000313" key="1">
    <source>
        <dbReference type="EMBL" id="AWY08387.1"/>
    </source>
</evidence>
<name>A0A2Z4QE35_9CAUD</name>
<sequence length="780" mass="84197">MMATESIYVDALRLTPQGEQAVANANSGGLAVQPVSFKAGDFVGSNPSVVPEQLLGNELASGALSYVQVLTENSARFVFDIKINYVAGEQMKRVGELLIMLSDNRPFGHVVLEEPIIAVPNSINRVSLLVHIQQDIQKILAVKMADYTSIPSVATLENLPSLKDNVFNAVSVLDMHVNSDGSKSPGVAYRYGAGSYYWAFSEHDRLFSGQITTAGFINANTFKIASLAGTLKANEVVLIQTIAGTGAGACRHFKFVGGQLVNQDGPIPFISAQTTIAVWRRITNPTTPTAGLPWPDQNDVPDTWALMRGKDAKPYWAPVGGSARQTTASLFVPPGKMLFSSVVTTATPDKMRYALSEILDSSTDLLVGTSGVLQPRTAYSVVDDQLLLSSFPEQRLSLDLRQFRVEPSQGHVVLFEVYEGTGDGQTATFSLGSKPIDSVDMIFCVVGSTWQPTTVYKLNAGNKVTLTEAIPSGQKYSFYVARYEERANWSTRIRVAQYRLPYDADTFILPTTPLNKAHCVMAMGGLTVHPLDFTVAGNSLKTTSPIPADTLIEVTIFENVMAVGSKDSSVDGVIIDAIPTPTGYMFKRQGLPPIDVPIAAPAIIQGEGIVIKGTWPEITISNTQALAEEADPKNMYNIQQNVTDSEELTIVQRIDFSKGVMLTCIADFQCQLGPGFAATSGKEHIEYVLSFKMPGTAEAEYGRGLKGTGSAGFNVVTSDASLTEVIAYSNVSLTQMFTVLKENQPQGFIDIVAKVRITDSQITSYGSKLTGNLCIKVEPK</sequence>
<dbReference type="Proteomes" id="UP000251795">
    <property type="component" value="Segment"/>
</dbReference>
<evidence type="ECO:0000313" key="2">
    <source>
        <dbReference type="Proteomes" id="UP000251795"/>
    </source>
</evidence>
<protein>
    <submittedName>
        <fullName evidence="1">Uncharacterized protein</fullName>
    </submittedName>
</protein>
<proteinExistence type="predicted"/>